<reference evidence="5" key="1">
    <citation type="submission" date="2017-08" db="EMBL/GenBank/DDBJ databases">
        <authorList>
            <person name="Brisse S."/>
        </authorList>
    </citation>
    <scope>NUCLEOTIDE SEQUENCE [LARGE SCALE GENOMIC DNA]</scope>
    <source>
        <strain evidence="5">06D021</strain>
    </source>
</reference>
<dbReference type="Gene3D" id="3.90.400.10">
    <property type="entry name" value="Oligo-1,6-glucosidase, Domain 2"/>
    <property type="match status" value="1"/>
</dbReference>
<dbReference type="CDD" id="cd02857">
    <property type="entry name" value="E_set_CDase_PDE_N"/>
    <property type="match status" value="1"/>
</dbReference>
<dbReference type="SMART" id="SM00642">
    <property type="entry name" value="Aamy"/>
    <property type="match status" value="1"/>
</dbReference>
<dbReference type="InterPro" id="IPR017853">
    <property type="entry name" value="GH"/>
</dbReference>
<gene>
    <name evidence="4" type="primary">nplT</name>
    <name evidence="4" type="ORF">KOSB73_340015</name>
</gene>
<dbReference type="PANTHER" id="PTHR10357:SF210">
    <property type="entry name" value="MALTODEXTRIN GLUCOSIDASE"/>
    <property type="match status" value="1"/>
</dbReference>
<dbReference type="CDD" id="cd11338">
    <property type="entry name" value="AmyAc_CMD"/>
    <property type="match status" value="1"/>
</dbReference>
<dbReference type="SMR" id="A0A285B8Y2"/>
<dbReference type="GO" id="GO:0005975">
    <property type="term" value="P:carbohydrate metabolic process"/>
    <property type="evidence" value="ECO:0007669"/>
    <property type="project" value="InterPro"/>
</dbReference>
<keyword evidence="2 4" id="KW-0326">Glycosidase</keyword>
<dbReference type="EC" id="3.2.1.135" evidence="4"/>
<dbReference type="GO" id="GO:0031216">
    <property type="term" value="F:neopullulanase activity"/>
    <property type="evidence" value="ECO:0007669"/>
    <property type="project" value="UniProtKB-EC"/>
</dbReference>
<evidence type="ECO:0000259" key="3">
    <source>
        <dbReference type="SMART" id="SM00642"/>
    </source>
</evidence>
<dbReference type="Gene3D" id="2.60.40.10">
    <property type="entry name" value="Immunoglobulins"/>
    <property type="match status" value="1"/>
</dbReference>
<name>A0A285B8Y2_9ENTR</name>
<dbReference type="SUPFAM" id="SSF51445">
    <property type="entry name" value="(Trans)glycosidases"/>
    <property type="match status" value="1"/>
</dbReference>
<feature type="domain" description="Glycosyl hydrolase family 13 catalytic" evidence="3">
    <location>
        <begin position="162"/>
        <end position="530"/>
    </location>
</feature>
<evidence type="ECO:0000256" key="1">
    <source>
        <dbReference type="ARBA" id="ARBA00022801"/>
    </source>
</evidence>
<accession>A0A285B8Y2</accession>
<evidence type="ECO:0000256" key="2">
    <source>
        <dbReference type="ARBA" id="ARBA00023295"/>
    </source>
</evidence>
<evidence type="ECO:0000313" key="4">
    <source>
        <dbReference type="EMBL" id="SNU37298.1"/>
    </source>
</evidence>
<proteinExistence type="predicted"/>
<dbReference type="InterPro" id="IPR013783">
    <property type="entry name" value="Ig-like_fold"/>
</dbReference>
<dbReference type="SUPFAM" id="SSF81296">
    <property type="entry name" value="E set domains"/>
    <property type="match status" value="1"/>
</dbReference>
<dbReference type="EMBL" id="FZTC01000028">
    <property type="protein sequence ID" value="SNU37298.1"/>
    <property type="molecule type" value="Genomic_DNA"/>
</dbReference>
<keyword evidence="1 4" id="KW-0378">Hydrolase</keyword>
<protein>
    <submittedName>
        <fullName evidence="4">Neopullulanase</fullName>
        <ecNumber evidence="4">3.2.1.135</ecNumber>
    </submittedName>
</protein>
<dbReference type="PANTHER" id="PTHR10357">
    <property type="entry name" value="ALPHA-AMYLASE FAMILY MEMBER"/>
    <property type="match status" value="1"/>
</dbReference>
<dbReference type="Proteomes" id="UP000220639">
    <property type="component" value="Unassembled WGS sequence"/>
</dbReference>
<dbReference type="RefSeq" id="WP_026055970.1">
    <property type="nucleotide sequence ID" value="NZ_CABGKG010000039.1"/>
</dbReference>
<organism evidence="4 5">
    <name type="scientific">Klebsiella grimontii</name>
    <dbReference type="NCBI Taxonomy" id="2058152"/>
    <lineage>
        <taxon>Bacteria</taxon>
        <taxon>Pseudomonadati</taxon>
        <taxon>Pseudomonadota</taxon>
        <taxon>Gammaproteobacteria</taxon>
        <taxon>Enterobacterales</taxon>
        <taxon>Enterobacteriaceae</taxon>
        <taxon>Klebsiella/Raoultella group</taxon>
        <taxon>Klebsiella</taxon>
    </lineage>
</organism>
<evidence type="ECO:0000313" key="5">
    <source>
        <dbReference type="Proteomes" id="UP000220639"/>
    </source>
</evidence>
<dbReference type="InterPro" id="IPR004185">
    <property type="entry name" value="Glyco_hydro_13_lg-like_dom"/>
</dbReference>
<dbReference type="AlphaFoldDB" id="A0A285B8Y2"/>
<dbReference type="InterPro" id="IPR045857">
    <property type="entry name" value="O16G_dom_2"/>
</dbReference>
<dbReference type="InterPro" id="IPR006047">
    <property type="entry name" value="GH13_cat_dom"/>
</dbReference>
<dbReference type="InterPro" id="IPR014756">
    <property type="entry name" value="Ig_E-set"/>
</dbReference>
<dbReference type="Pfam" id="PF02903">
    <property type="entry name" value="Alpha-amylase_N"/>
    <property type="match status" value="1"/>
</dbReference>
<dbReference type="Pfam" id="PF00128">
    <property type="entry name" value="Alpha-amylase"/>
    <property type="match status" value="1"/>
</dbReference>
<dbReference type="Gene3D" id="3.20.20.80">
    <property type="entry name" value="Glycosidases"/>
    <property type="match status" value="1"/>
</dbReference>
<sequence length="598" mass="69125">MITISSLSHSAKSADSYAYNKETLHIRFRTVKGEVAKVSLWIGDPYQWEEGGLDGGNLGGSDAHGWSGGNEVHMEKEGQSESYDHWFAAFTPCKRRSRYGFILYGNNGEKLLFGERRCVDISKPPVAETELSNLSNFFCFPYINPGDVLSTPEWVKKTIWYQIFPERFCNGDPSISPENVQPWGTPPDSKNFMGGDLQGIINKLDYLQDLGVNGLYLCPIFTANASHKYDTVDYFNVDPHFGGNDRFKELVQKAHQRGMKVMLDAVFNHIGNQSPLWLDVVKNGDKSPYADWFWIKKFPVYPSGDKNEWDFRNFNYETFGNVIEMPKLNTENPACRDYLLQVARYWIEEFDIDGWRLDVANEVDHEFWRAFRRTVKSIKPDCYILGEIWHEGMPWLRGDQFDSLMNYPLMQATTDYFALQAYDKKTFIDIVTHAYLCYPRNVNEVMFNLLESHDTSRLLSLCGNDKRKARLAYLFMFSQVGSPCIYYGSEVGMNGSRAMGSEDNRKCMIWDEQKQDLEFKSFIKDLILWRKKHSEWNDPKIHWNNVDHPAVVAFSRGEVHFLLNNSDESLAINYQGRTLSLTPFGFYIIGLDHKDIIS</sequence>